<dbReference type="SUPFAM" id="SSF54373">
    <property type="entry name" value="FAD-linked reductases, C-terminal domain"/>
    <property type="match status" value="1"/>
</dbReference>
<comment type="cofactor">
    <cofactor evidence="1">
        <name>FAD</name>
        <dbReference type="ChEBI" id="CHEBI:57692"/>
    </cofactor>
</comment>
<feature type="binding site" evidence="3">
    <location>
        <position position="336"/>
    </location>
    <ligand>
        <name>substrate</name>
    </ligand>
</feature>
<dbReference type="eggNOG" id="COG1231">
    <property type="taxonomic scope" value="Bacteria"/>
</dbReference>
<proteinExistence type="predicted"/>
<evidence type="ECO:0000256" key="1">
    <source>
        <dbReference type="ARBA" id="ARBA00001974"/>
    </source>
</evidence>
<dbReference type="EMBL" id="BANR01000019">
    <property type="protein sequence ID" value="GAC50059.1"/>
    <property type="molecule type" value="Genomic_DNA"/>
</dbReference>
<sequence length="455" mass="49066">MYTHSMTRSQAQSAPDYDTIVVGAGIAGLTAARLLTRAGRRVVVLEARDRIGGRVHSDRSGGTVTDRGASWIHGIHDAPLYAVTEAFGMRTIEFTVGSYQPGGRSIAYYDPEGVRLDDAAVGAFGDDVQTFDAALSDYVASLDSGVSYGTATEATLALLGWEHSRAQRVHEFACHRTEEQYGVWIDELDAHGLDDDETDGDEVVFPDGYDALATHLADGVTVIVEHVVSQIRWDNSSVTVAGPDAAETSAEHVVVTVPVGVLKAGGLTFDPSLPEPVAGALDRLEMNAFEKVFLRFGSKFWDENVYVIRRQGPAGAWWHSWYDLTPLHGTPTLLTFAAGPCARAIREWPDAQIAASVLDSLREIYGTAVTDPTRVDVTRWQDDPFAHGSYAYMTVGSTTADHDVMATPLGNGSVHLAGEATWTDDPATVTAALESGRRAASNILGREVELDELWS</sequence>
<evidence type="ECO:0000256" key="2">
    <source>
        <dbReference type="ARBA" id="ARBA00023002"/>
    </source>
</evidence>
<name>L7KN74_9ACTN</name>
<dbReference type="SUPFAM" id="SSF51905">
    <property type="entry name" value="FAD/NAD(P)-binding domain"/>
    <property type="match status" value="1"/>
</dbReference>
<feature type="binding site" evidence="3">
    <location>
        <position position="228"/>
    </location>
    <ligand>
        <name>FAD</name>
        <dbReference type="ChEBI" id="CHEBI:57692"/>
    </ligand>
</feature>
<dbReference type="PANTHER" id="PTHR10742">
    <property type="entry name" value="FLAVIN MONOAMINE OXIDASE"/>
    <property type="match status" value="1"/>
</dbReference>
<dbReference type="Gene3D" id="3.90.660.10">
    <property type="match status" value="1"/>
</dbReference>
<dbReference type="InterPro" id="IPR001613">
    <property type="entry name" value="Flavin_amine_oxidase"/>
</dbReference>
<evidence type="ECO:0000259" key="4">
    <source>
        <dbReference type="Pfam" id="PF01593"/>
    </source>
</evidence>
<protein>
    <submittedName>
        <fullName evidence="5">Putative flavin-containing amine oxidase</fullName>
    </submittedName>
</protein>
<feature type="domain" description="Amine oxidase" evidence="4">
    <location>
        <begin position="26"/>
        <end position="444"/>
    </location>
</feature>
<evidence type="ECO:0000313" key="5">
    <source>
        <dbReference type="EMBL" id="GAC50059.1"/>
    </source>
</evidence>
<dbReference type="PRINTS" id="PR00757">
    <property type="entry name" value="AMINEOXDASEF"/>
</dbReference>
<reference evidence="5 6" key="1">
    <citation type="submission" date="2012-12" db="EMBL/GenBank/DDBJ databases">
        <title>Whole genome shotgun sequence of Gordonia aichiensis NBRC 108223.</title>
        <authorList>
            <person name="Isaki-Nakamura S."/>
            <person name="Hosoyama A."/>
            <person name="Tsuchikane K."/>
            <person name="Ando Y."/>
            <person name="Baba S."/>
            <person name="Ohji S."/>
            <person name="Hamada M."/>
            <person name="Tamura T."/>
            <person name="Yamazoe A."/>
            <person name="Yamazaki S."/>
            <person name="Fujita N."/>
        </authorList>
    </citation>
    <scope>NUCLEOTIDE SEQUENCE [LARGE SCALE GENOMIC DNA]</scope>
    <source>
        <strain evidence="5 6">NBRC 108223</strain>
    </source>
</reference>
<dbReference type="GO" id="GO:0016491">
    <property type="term" value="F:oxidoreductase activity"/>
    <property type="evidence" value="ECO:0007669"/>
    <property type="project" value="UniProtKB-KW"/>
</dbReference>
<dbReference type="InterPro" id="IPR050281">
    <property type="entry name" value="Flavin_monoamine_oxidase"/>
</dbReference>
<dbReference type="AlphaFoldDB" id="L7KN74"/>
<dbReference type="Pfam" id="PF01593">
    <property type="entry name" value="Amino_oxidase"/>
    <property type="match status" value="1"/>
</dbReference>
<evidence type="ECO:0000313" key="6">
    <source>
        <dbReference type="Proteomes" id="UP000010988"/>
    </source>
</evidence>
<dbReference type="InterPro" id="IPR002937">
    <property type="entry name" value="Amino_oxidase"/>
</dbReference>
<dbReference type="STRING" id="1220583.GOACH_19_00640"/>
<gene>
    <name evidence="5" type="ORF">GOACH_19_00640</name>
</gene>
<dbReference type="PANTHER" id="PTHR10742:SF410">
    <property type="entry name" value="LYSINE-SPECIFIC HISTONE DEMETHYLASE 2"/>
    <property type="match status" value="1"/>
</dbReference>
<evidence type="ECO:0000256" key="3">
    <source>
        <dbReference type="PIRSR" id="PIRSR601613-1"/>
    </source>
</evidence>
<accession>L7KN74</accession>
<comment type="caution">
    <text evidence="5">The sequence shown here is derived from an EMBL/GenBank/DDBJ whole genome shotgun (WGS) entry which is preliminary data.</text>
</comment>
<dbReference type="Gene3D" id="3.50.50.60">
    <property type="entry name" value="FAD/NAD(P)-binding domain"/>
    <property type="match status" value="1"/>
</dbReference>
<feature type="binding site" evidence="3">
    <location>
        <begin position="46"/>
        <end position="47"/>
    </location>
    <ligand>
        <name>FAD</name>
        <dbReference type="ChEBI" id="CHEBI:57692"/>
    </ligand>
</feature>
<dbReference type="InterPro" id="IPR036188">
    <property type="entry name" value="FAD/NAD-bd_sf"/>
</dbReference>
<dbReference type="Proteomes" id="UP000010988">
    <property type="component" value="Unassembled WGS sequence"/>
</dbReference>
<keyword evidence="2" id="KW-0560">Oxidoreductase</keyword>
<keyword evidence="6" id="KW-1185">Reference proteome</keyword>
<organism evidence="5 6">
    <name type="scientific">Gordonia aichiensis NBRC 108223</name>
    <dbReference type="NCBI Taxonomy" id="1220583"/>
    <lineage>
        <taxon>Bacteria</taxon>
        <taxon>Bacillati</taxon>
        <taxon>Actinomycetota</taxon>
        <taxon>Actinomycetes</taxon>
        <taxon>Mycobacteriales</taxon>
        <taxon>Gordoniaceae</taxon>
        <taxon>Gordonia</taxon>
    </lineage>
</organism>